<name>A0A1H9UI04_9MICO</name>
<dbReference type="STRING" id="587636.SAMN05216199_1921"/>
<evidence type="ECO:0000259" key="2">
    <source>
        <dbReference type="PROSITE" id="PS50213"/>
    </source>
</evidence>
<dbReference type="Proteomes" id="UP000199019">
    <property type="component" value="Unassembled WGS sequence"/>
</dbReference>
<dbReference type="PROSITE" id="PS50213">
    <property type="entry name" value="FAS1"/>
    <property type="match status" value="1"/>
</dbReference>
<protein>
    <submittedName>
        <fullName evidence="3">Fasciclin domain-containing protein</fullName>
    </submittedName>
</protein>
<accession>A0A1H9UI04</accession>
<dbReference type="EMBL" id="FOHB01000003">
    <property type="protein sequence ID" value="SES08777.1"/>
    <property type="molecule type" value="Genomic_DNA"/>
</dbReference>
<organism evidence="3 4">
    <name type="scientific">Pedococcus cremeus</name>
    <dbReference type="NCBI Taxonomy" id="587636"/>
    <lineage>
        <taxon>Bacteria</taxon>
        <taxon>Bacillati</taxon>
        <taxon>Actinomycetota</taxon>
        <taxon>Actinomycetes</taxon>
        <taxon>Micrococcales</taxon>
        <taxon>Intrasporangiaceae</taxon>
        <taxon>Pedococcus</taxon>
    </lineage>
</organism>
<reference evidence="4" key="1">
    <citation type="submission" date="2016-10" db="EMBL/GenBank/DDBJ databases">
        <authorList>
            <person name="Varghese N."/>
            <person name="Submissions S."/>
        </authorList>
    </citation>
    <scope>NUCLEOTIDE SEQUENCE [LARGE SCALE GENOMIC DNA]</scope>
    <source>
        <strain evidence="4">CGMCC 1.6963</strain>
    </source>
</reference>
<dbReference type="InterPro" id="IPR036378">
    <property type="entry name" value="FAS1_dom_sf"/>
</dbReference>
<dbReference type="AlphaFoldDB" id="A0A1H9UI04"/>
<feature type="domain" description="FAS1" evidence="2">
    <location>
        <begin position="51"/>
        <end position="212"/>
    </location>
</feature>
<dbReference type="SMART" id="SM00554">
    <property type="entry name" value="FAS1"/>
    <property type="match status" value="1"/>
</dbReference>
<dbReference type="InterPro" id="IPR006311">
    <property type="entry name" value="TAT_signal"/>
</dbReference>
<gene>
    <name evidence="3" type="ORF">SAMN05216199_1921</name>
</gene>
<dbReference type="InterPro" id="IPR000782">
    <property type="entry name" value="FAS1_domain"/>
</dbReference>
<keyword evidence="1" id="KW-0732">Signal</keyword>
<keyword evidence="4" id="KW-1185">Reference proteome</keyword>
<dbReference type="RefSeq" id="WP_091757595.1">
    <property type="nucleotide sequence ID" value="NZ_FOHB01000003.1"/>
</dbReference>
<feature type="signal peptide" evidence="1">
    <location>
        <begin position="1"/>
        <end position="24"/>
    </location>
</feature>
<proteinExistence type="predicted"/>
<evidence type="ECO:0000313" key="3">
    <source>
        <dbReference type="EMBL" id="SES08777.1"/>
    </source>
</evidence>
<feature type="chain" id="PRO_5039003694" evidence="1">
    <location>
        <begin position="25"/>
        <end position="218"/>
    </location>
</feature>
<evidence type="ECO:0000256" key="1">
    <source>
        <dbReference type="SAM" id="SignalP"/>
    </source>
</evidence>
<dbReference type="Gene3D" id="2.30.180.10">
    <property type="entry name" value="FAS1 domain"/>
    <property type="match status" value="1"/>
</dbReference>
<evidence type="ECO:0000313" key="4">
    <source>
        <dbReference type="Proteomes" id="UP000199019"/>
    </source>
</evidence>
<dbReference type="OrthoDB" id="3370067at2"/>
<sequence>MTTRRTLAVIAAAGLASVAGLATASGASAHERQHCPKPPTLGTRSLAAVLASDRSGFDRNWRDYDIVTAAVGAVLKAKPNSPVKVLADGKVPLTAFLPTDQAFRILATDLTHKRYTNEKAVFAAVASLGIPTVETVLLYHVVPGATIDARTALRSDGAKLKTAQGGTITVDVRHGKRIFLVDADPDARNPRVVQPDINKGNRQIAHGIDRVLRPVNLP</sequence>
<dbReference type="SUPFAM" id="SSF82153">
    <property type="entry name" value="FAS1 domain"/>
    <property type="match status" value="1"/>
</dbReference>
<dbReference type="PROSITE" id="PS51318">
    <property type="entry name" value="TAT"/>
    <property type="match status" value="1"/>
</dbReference>
<dbReference type="Pfam" id="PF02469">
    <property type="entry name" value="Fasciclin"/>
    <property type="match status" value="1"/>
</dbReference>